<reference evidence="1 2" key="1">
    <citation type="submission" date="2015-12" db="EMBL/GenBank/DDBJ databases">
        <title>The genome of Folsomia candida.</title>
        <authorList>
            <person name="Faddeeva A."/>
            <person name="Derks M.F."/>
            <person name="Anvar Y."/>
            <person name="Smit S."/>
            <person name="Van Straalen N."/>
            <person name="Roelofs D."/>
        </authorList>
    </citation>
    <scope>NUCLEOTIDE SEQUENCE [LARGE SCALE GENOMIC DNA]</scope>
    <source>
        <strain evidence="1 2">VU population</strain>
        <tissue evidence="1">Whole body</tissue>
    </source>
</reference>
<keyword evidence="2" id="KW-1185">Reference proteome</keyword>
<dbReference type="Proteomes" id="UP000198287">
    <property type="component" value="Unassembled WGS sequence"/>
</dbReference>
<proteinExistence type="predicted"/>
<comment type="caution">
    <text evidence="1">The sequence shown here is derived from an EMBL/GenBank/DDBJ whole genome shotgun (WGS) entry which is preliminary data.</text>
</comment>
<accession>A0A226E9W6</accession>
<gene>
    <name evidence="1" type="ORF">Fcan01_11400</name>
</gene>
<evidence type="ECO:0000313" key="2">
    <source>
        <dbReference type="Proteomes" id="UP000198287"/>
    </source>
</evidence>
<sequence>MADMYGIIPLQEKILTTLESSLSMNNCVNIYESTKFLNEELSRKAMEFIKGLAEGDETRLQHLPSTLLQLIRYAIMTSEEFAKFVVPTGLLENIAIIKMLLFYFTSIPKGHSVLGVASIQSTDGQSRCEFSTAVSMMGGTGHTLQDISGDWYLRFGEGSETVDVTYLASRWTGGGMTLSDSRQENGSRLKEMGILLMLCAKLGGGMEGETTIKQRFILVLHVKLFIYKTNKSH</sequence>
<organism evidence="1 2">
    <name type="scientific">Folsomia candida</name>
    <name type="common">Springtail</name>
    <dbReference type="NCBI Taxonomy" id="158441"/>
    <lineage>
        <taxon>Eukaryota</taxon>
        <taxon>Metazoa</taxon>
        <taxon>Ecdysozoa</taxon>
        <taxon>Arthropoda</taxon>
        <taxon>Hexapoda</taxon>
        <taxon>Collembola</taxon>
        <taxon>Entomobryomorpha</taxon>
        <taxon>Isotomoidea</taxon>
        <taxon>Isotomidae</taxon>
        <taxon>Proisotominae</taxon>
        <taxon>Folsomia</taxon>
    </lineage>
</organism>
<evidence type="ECO:0000313" key="1">
    <source>
        <dbReference type="EMBL" id="OXA54098.1"/>
    </source>
</evidence>
<name>A0A226E9W6_FOLCA</name>
<dbReference type="OrthoDB" id="6419105at2759"/>
<dbReference type="EMBL" id="LNIX01000005">
    <property type="protein sequence ID" value="OXA54098.1"/>
    <property type="molecule type" value="Genomic_DNA"/>
</dbReference>
<protein>
    <submittedName>
        <fullName evidence="1">Uncharacterized protein</fullName>
    </submittedName>
</protein>
<dbReference type="AlphaFoldDB" id="A0A226E9W6"/>